<feature type="transmembrane region" description="Helical" evidence="1">
    <location>
        <begin position="85"/>
        <end position="111"/>
    </location>
</feature>
<sequence>MEFFSEYKFIFLALHLLAMALGLGGATISDIMFFRFLRDLKISHFESSVLKTLSMIIWVGLGLAYISGIGLFLADPERLLESSKFLLKILVVLVITINGLFLNFYISPKLMKISFGKRHKHRDGELHYERKLAFAMGAISITSWYSAFVLGMMRGLPYSFLELLAGYLGLLLIAVWGGLVFEKVYNNR</sequence>
<name>A0A2H0N802_9BACT</name>
<evidence type="ECO:0000313" key="3">
    <source>
        <dbReference type="Proteomes" id="UP000229893"/>
    </source>
</evidence>
<feature type="transmembrane region" description="Helical" evidence="1">
    <location>
        <begin position="159"/>
        <end position="181"/>
    </location>
</feature>
<gene>
    <name evidence="2" type="ORF">COV57_01380</name>
</gene>
<evidence type="ECO:0008006" key="4">
    <source>
        <dbReference type="Google" id="ProtNLM"/>
    </source>
</evidence>
<evidence type="ECO:0000313" key="2">
    <source>
        <dbReference type="EMBL" id="PIR05032.1"/>
    </source>
</evidence>
<proteinExistence type="predicted"/>
<keyword evidence="1" id="KW-0472">Membrane</keyword>
<feature type="transmembrane region" description="Helical" evidence="1">
    <location>
        <begin position="12"/>
        <end position="37"/>
    </location>
</feature>
<keyword evidence="1" id="KW-1133">Transmembrane helix</keyword>
<dbReference type="AlphaFoldDB" id="A0A2H0N802"/>
<reference evidence="2 3" key="1">
    <citation type="submission" date="2017-09" db="EMBL/GenBank/DDBJ databases">
        <title>Depth-based differentiation of microbial function through sediment-hosted aquifers and enrichment of novel symbionts in the deep terrestrial subsurface.</title>
        <authorList>
            <person name="Probst A.J."/>
            <person name="Ladd B."/>
            <person name="Jarett J.K."/>
            <person name="Geller-Mcgrath D.E."/>
            <person name="Sieber C.M."/>
            <person name="Emerson J.B."/>
            <person name="Anantharaman K."/>
            <person name="Thomas B.C."/>
            <person name="Malmstrom R."/>
            <person name="Stieglmeier M."/>
            <person name="Klingl A."/>
            <person name="Woyke T."/>
            <person name="Ryan C.M."/>
            <person name="Banfield J.F."/>
        </authorList>
    </citation>
    <scope>NUCLEOTIDE SEQUENCE [LARGE SCALE GENOMIC DNA]</scope>
    <source>
        <strain evidence="2">CG11_big_fil_rev_8_21_14_0_20_35_14</strain>
    </source>
</reference>
<organism evidence="2 3">
    <name type="scientific">Candidatus Liptonbacteria bacterium CG11_big_fil_rev_8_21_14_0_20_35_14</name>
    <dbReference type="NCBI Taxonomy" id="1974634"/>
    <lineage>
        <taxon>Bacteria</taxon>
        <taxon>Candidatus Liptoniibacteriota</taxon>
    </lineage>
</organism>
<accession>A0A2H0N802</accession>
<feature type="transmembrane region" description="Helical" evidence="1">
    <location>
        <begin position="132"/>
        <end position="153"/>
    </location>
</feature>
<feature type="transmembrane region" description="Helical" evidence="1">
    <location>
        <begin position="49"/>
        <end position="73"/>
    </location>
</feature>
<protein>
    <recommendedName>
        <fullName evidence="4">DUF2269 domain-containing protein</fullName>
    </recommendedName>
</protein>
<evidence type="ECO:0000256" key="1">
    <source>
        <dbReference type="SAM" id="Phobius"/>
    </source>
</evidence>
<keyword evidence="1" id="KW-0812">Transmembrane</keyword>
<comment type="caution">
    <text evidence="2">The sequence shown here is derived from an EMBL/GenBank/DDBJ whole genome shotgun (WGS) entry which is preliminary data.</text>
</comment>
<dbReference type="Proteomes" id="UP000229893">
    <property type="component" value="Unassembled WGS sequence"/>
</dbReference>
<dbReference type="EMBL" id="PCWO01000019">
    <property type="protein sequence ID" value="PIR05032.1"/>
    <property type="molecule type" value="Genomic_DNA"/>
</dbReference>